<feature type="chain" id="PRO_5007836299" evidence="2">
    <location>
        <begin position="25"/>
        <end position="295"/>
    </location>
</feature>
<organism evidence="3 4">
    <name type="scientific">Moelleriella libera RCEF 2490</name>
    <dbReference type="NCBI Taxonomy" id="1081109"/>
    <lineage>
        <taxon>Eukaryota</taxon>
        <taxon>Fungi</taxon>
        <taxon>Dikarya</taxon>
        <taxon>Ascomycota</taxon>
        <taxon>Pezizomycotina</taxon>
        <taxon>Sordariomycetes</taxon>
        <taxon>Hypocreomycetidae</taxon>
        <taxon>Hypocreales</taxon>
        <taxon>Clavicipitaceae</taxon>
        <taxon>Moelleriella</taxon>
    </lineage>
</organism>
<sequence>MRRARTWVAVVTGCLAAAAGAVRAVSGSDMSRWLAGDGVDLAMRAQPMFLFGRARKQPPCIPTAAVVDGGKQAPASKLCDYPDVGCDCRNPGVPVGNPSPAFPVYFSFQRCSNASVRVAYNLFYTKDGAQPDKLFGHAYDWERVIVVWSEAGDGSGGTWQPAQLLLSQHTGYGRLDWAEIQNTFNTEDAARARGGVNGRTGLDHPKRHDDPFSQLGNSAFRSQDWWYFPKRGECRGMPMPSAPRPTNCRAERRARGLHPRRPVDGDGPAHCELCLGRCGLDAAAGARRAVHGVVG</sequence>
<gene>
    <name evidence="3" type="ORF">AAL_01658</name>
</gene>
<keyword evidence="4" id="KW-1185">Reference proteome</keyword>
<evidence type="ECO:0000256" key="1">
    <source>
        <dbReference type="SAM" id="MobiDB-lite"/>
    </source>
</evidence>
<evidence type="ECO:0000313" key="4">
    <source>
        <dbReference type="Proteomes" id="UP000078544"/>
    </source>
</evidence>
<reference evidence="3 4" key="1">
    <citation type="journal article" date="2016" name="Genome Biol. Evol.">
        <title>Divergent and convergent evolution of fungal pathogenicity.</title>
        <authorList>
            <person name="Shang Y."/>
            <person name="Xiao G."/>
            <person name="Zheng P."/>
            <person name="Cen K."/>
            <person name="Zhan S."/>
            <person name="Wang C."/>
        </authorList>
    </citation>
    <scope>NUCLEOTIDE SEQUENCE [LARGE SCALE GENOMIC DNA]</scope>
    <source>
        <strain evidence="3 4">RCEF 2490</strain>
    </source>
</reference>
<dbReference type="AlphaFoldDB" id="A0A162K2U5"/>
<proteinExistence type="predicted"/>
<name>A0A162K2U5_9HYPO</name>
<keyword evidence="2" id="KW-0732">Signal</keyword>
<feature type="compositionally biased region" description="Basic and acidic residues" evidence="1">
    <location>
        <begin position="201"/>
        <end position="211"/>
    </location>
</feature>
<dbReference type="EMBL" id="AZGY01000002">
    <property type="protein sequence ID" value="OAA32326.1"/>
    <property type="molecule type" value="Genomic_DNA"/>
</dbReference>
<feature type="signal peptide" evidence="2">
    <location>
        <begin position="1"/>
        <end position="24"/>
    </location>
</feature>
<dbReference type="Proteomes" id="UP000078544">
    <property type="component" value="Unassembled WGS sequence"/>
</dbReference>
<dbReference type="InterPro" id="IPR008701">
    <property type="entry name" value="NPP1"/>
</dbReference>
<evidence type="ECO:0000256" key="2">
    <source>
        <dbReference type="SAM" id="SignalP"/>
    </source>
</evidence>
<feature type="region of interest" description="Disordered" evidence="1">
    <location>
        <begin position="195"/>
        <end position="216"/>
    </location>
</feature>
<comment type="caution">
    <text evidence="3">The sequence shown here is derived from an EMBL/GenBank/DDBJ whole genome shotgun (WGS) entry which is preliminary data.</text>
</comment>
<protein>
    <submittedName>
        <fullName evidence="3">Necrosis inducing</fullName>
    </submittedName>
</protein>
<dbReference type="STRING" id="1081109.A0A162K2U5"/>
<dbReference type="OrthoDB" id="10255963at2759"/>
<evidence type="ECO:0000313" key="3">
    <source>
        <dbReference type="EMBL" id="OAA32326.1"/>
    </source>
</evidence>
<dbReference type="Pfam" id="PF05630">
    <property type="entry name" value="NPP1"/>
    <property type="match status" value="1"/>
</dbReference>
<accession>A0A162K2U5</accession>